<dbReference type="PANTHER" id="PTHR31973:SF187">
    <property type="entry name" value="MUTATOR TRANSPOSASE MUDRA PROTEIN"/>
    <property type="match status" value="1"/>
</dbReference>
<proteinExistence type="predicted"/>
<keyword evidence="6" id="KW-1185">Reference proteome</keyword>
<sequence length="274" mass="32456">MLLNNMCESFNNVLKQARDKPILTQMEWMRRYVMQRNCQKREVVHSVPGRFMPYVKKQFDWAGKIRKFNNLTRSSEHFFEVENNSERFLVNLEDKKCTCFSWELTGIPCHHAYACILYMRADPEDYVHDFYSKKRYMDAYEPVLLPMPGPKEWEKTPFPEPVPAPFRKMSGRPSKRKRTKELGEEAEKVAEVVEAVIRLGGKANRCSNCRQYAHNKGVARIPLSHLLQLIILLARLLLLIQQPHNYVPFPFPHHTIQSICIPSYWYQHRNRDTQ</sequence>
<dbReference type="InterPro" id="IPR006564">
    <property type="entry name" value="Znf_PMZ"/>
</dbReference>
<reference evidence="6" key="1">
    <citation type="journal article" date="2021" name="Nat. Commun.">
        <title>Genomic analyses provide insights into spinach domestication and the genetic basis of agronomic traits.</title>
        <authorList>
            <person name="Cai X."/>
            <person name="Sun X."/>
            <person name="Xu C."/>
            <person name="Sun H."/>
            <person name="Wang X."/>
            <person name="Ge C."/>
            <person name="Zhang Z."/>
            <person name="Wang Q."/>
            <person name="Fei Z."/>
            <person name="Jiao C."/>
            <person name="Wang Q."/>
        </authorList>
    </citation>
    <scope>NUCLEOTIDE SEQUENCE [LARGE SCALE GENOMIC DNA]</scope>
    <source>
        <strain evidence="6">cv. Varoflay</strain>
    </source>
</reference>
<protein>
    <recommendedName>
        <fullName evidence="5">SWIM-type domain-containing protein</fullName>
    </recommendedName>
</protein>
<dbReference type="Proteomes" id="UP000813463">
    <property type="component" value="Chromosome 2"/>
</dbReference>
<accession>A0ABM3R7M2</accession>
<evidence type="ECO:0000256" key="2">
    <source>
        <dbReference type="ARBA" id="ARBA00022771"/>
    </source>
</evidence>
<evidence type="ECO:0000259" key="5">
    <source>
        <dbReference type="PROSITE" id="PS50966"/>
    </source>
</evidence>
<dbReference type="PROSITE" id="PS50966">
    <property type="entry name" value="ZF_SWIM"/>
    <property type="match status" value="1"/>
</dbReference>
<dbReference type="SMART" id="SM00575">
    <property type="entry name" value="ZnF_PMZ"/>
    <property type="match status" value="1"/>
</dbReference>
<evidence type="ECO:0000256" key="4">
    <source>
        <dbReference type="PROSITE-ProRule" id="PRU00325"/>
    </source>
</evidence>
<dbReference type="InterPro" id="IPR007527">
    <property type="entry name" value="Znf_SWIM"/>
</dbReference>
<evidence type="ECO:0000313" key="6">
    <source>
        <dbReference type="Proteomes" id="UP000813463"/>
    </source>
</evidence>
<keyword evidence="1" id="KW-0479">Metal-binding</keyword>
<dbReference type="GeneID" id="130467204"/>
<dbReference type="PANTHER" id="PTHR31973">
    <property type="entry name" value="POLYPROTEIN, PUTATIVE-RELATED"/>
    <property type="match status" value="1"/>
</dbReference>
<gene>
    <name evidence="7" type="primary">LOC130467204</name>
</gene>
<keyword evidence="2 4" id="KW-0863">Zinc-finger</keyword>
<evidence type="ECO:0000313" key="7">
    <source>
        <dbReference type="RefSeq" id="XP_056691615.1"/>
    </source>
</evidence>
<reference evidence="7" key="2">
    <citation type="submission" date="2025-08" db="UniProtKB">
        <authorList>
            <consortium name="RefSeq"/>
        </authorList>
    </citation>
    <scope>IDENTIFICATION</scope>
    <source>
        <tissue evidence="7">Leaf</tissue>
    </source>
</reference>
<organism evidence="6 7">
    <name type="scientific">Spinacia oleracea</name>
    <name type="common">Spinach</name>
    <dbReference type="NCBI Taxonomy" id="3562"/>
    <lineage>
        <taxon>Eukaryota</taxon>
        <taxon>Viridiplantae</taxon>
        <taxon>Streptophyta</taxon>
        <taxon>Embryophyta</taxon>
        <taxon>Tracheophyta</taxon>
        <taxon>Spermatophyta</taxon>
        <taxon>Magnoliopsida</taxon>
        <taxon>eudicotyledons</taxon>
        <taxon>Gunneridae</taxon>
        <taxon>Pentapetalae</taxon>
        <taxon>Caryophyllales</taxon>
        <taxon>Chenopodiaceae</taxon>
        <taxon>Chenopodioideae</taxon>
        <taxon>Anserineae</taxon>
        <taxon>Spinacia</taxon>
    </lineage>
</organism>
<dbReference type="RefSeq" id="XP_056691615.1">
    <property type="nucleotide sequence ID" value="XM_056835637.1"/>
</dbReference>
<evidence type="ECO:0000256" key="3">
    <source>
        <dbReference type="ARBA" id="ARBA00022833"/>
    </source>
</evidence>
<dbReference type="Pfam" id="PF04434">
    <property type="entry name" value="SWIM"/>
    <property type="match status" value="1"/>
</dbReference>
<evidence type="ECO:0000256" key="1">
    <source>
        <dbReference type="ARBA" id="ARBA00022723"/>
    </source>
</evidence>
<name>A0ABM3R7M2_SPIOL</name>
<feature type="domain" description="SWIM-type" evidence="5">
    <location>
        <begin position="88"/>
        <end position="120"/>
    </location>
</feature>
<keyword evidence="3" id="KW-0862">Zinc</keyword>